<reference evidence="2 3" key="1">
    <citation type="submission" date="2016-10" db="EMBL/GenBank/DDBJ databases">
        <authorList>
            <person name="de Groot N.N."/>
        </authorList>
    </citation>
    <scope>NUCLEOTIDE SEQUENCE [LARGE SCALE GENOMIC DNA]</scope>
    <source>
        <strain evidence="2 3">MT12</strain>
    </source>
</reference>
<dbReference type="AlphaFoldDB" id="A0A1H5AT57"/>
<keyword evidence="1" id="KW-0732">Signal</keyword>
<dbReference type="EMBL" id="FNTH01000001">
    <property type="protein sequence ID" value="SED45138.1"/>
    <property type="molecule type" value="Genomic_DNA"/>
</dbReference>
<evidence type="ECO:0000256" key="1">
    <source>
        <dbReference type="SAM" id="SignalP"/>
    </source>
</evidence>
<name>A0A1H5AT57_9BRAD</name>
<protein>
    <submittedName>
        <fullName evidence="2">Putative MetA-pathway of phenol degradation</fullName>
    </submittedName>
</protein>
<organism evidence="2 3">
    <name type="scientific">Bradyrhizobium erythrophlei</name>
    <dbReference type="NCBI Taxonomy" id="1437360"/>
    <lineage>
        <taxon>Bacteria</taxon>
        <taxon>Pseudomonadati</taxon>
        <taxon>Pseudomonadota</taxon>
        <taxon>Alphaproteobacteria</taxon>
        <taxon>Hyphomicrobiales</taxon>
        <taxon>Nitrobacteraceae</taxon>
        <taxon>Bradyrhizobium</taxon>
    </lineage>
</organism>
<gene>
    <name evidence="2" type="ORF">SAMN05444164_4785</name>
</gene>
<dbReference type="Pfam" id="PF13557">
    <property type="entry name" value="Phenol_MetA_deg"/>
    <property type="match status" value="1"/>
</dbReference>
<dbReference type="RefSeq" id="WP_092119976.1">
    <property type="nucleotide sequence ID" value="NZ_FNTH01000001.1"/>
</dbReference>
<evidence type="ECO:0000313" key="3">
    <source>
        <dbReference type="Proteomes" id="UP000198992"/>
    </source>
</evidence>
<accession>A0A1H5AT57</accession>
<sequence length="269" mass="28748">MFHNRFGAVARLAELGCVLAALTLAAATAARADGCPKPSDEIATDRPDVTNSSIVVPVGSLQSENGINLTGRNSGRSIDGSNSRWRLGIAPCLEFLIDLPSYTGSVRSPGASGFSDVAPGLKWQISPVPGKIDLSITAGVALPTGAAAIAGRGAQPYIQLPWSWELPDGWGLSGMFTEFFRPAELTGQHTSETTFVIEKKLTERISVFTEYVGDYPDGARPTQLINSGGLYRLTPTQQVDLHFAFGLNRNSPNYIVGLGYSFRVDGLFR</sequence>
<proteinExistence type="predicted"/>
<feature type="signal peptide" evidence="1">
    <location>
        <begin position="1"/>
        <end position="32"/>
    </location>
</feature>
<dbReference type="OrthoDB" id="111841at2"/>
<dbReference type="InterPro" id="IPR025737">
    <property type="entry name" value="FApF"/>
</dbReference>
<dbReference type="Proteomes" id="UP000198992">
    <property type="component" value="Unassembled WGS sequence"/>
</dbReference>
<feature type="chain" id="PRO_5011433869" evidence="1">
    <location>
        <begin position="33"/>
        <end position="269"/>
    </location>
</feature>
<evidence type="ECO:0000313" key="2">
    <source>
        <dbReference type="EMBL" id="SED45138.1"/>
    </source>
</evidence>